<dbReference type="AlphaFoldDB" id="A0A839Z942"/>
<protein>
    <submittedName>
        <fullName evidence="2">Uncharacterized protein</fullName>
    </submittedName>
</protein>
<name>A0A839Z942_9HYPH</name>
<evidence type="ECO:0000313" key="3">
    <source>
        <dbReference type="Proteomes" id="UP000533469"/>
    </source>
</evidence>
<keyword evidence="3" id="KW-1185">Reference proteome</keyword>
<feature type="compositionally biased region" description="Polar residues" evidence="1">
    <location>
        <begin position="1"/>
        <end position="14"/>
    </location>
</feature>
<feature type="region of interest" description="Disordered" evidence="1">
    <location>
        <begin position="1"/>
        <end position="22"/>
    </location>
</feature>
<comment type="caution">
    <text evidence="2">The sequence shown here is derived from an EMBL/GenBank/DDBJ whole genome shotgun (WGS) entry which is preliminary data.</text>
</comment>
<dbReference type="Proteomes" id="UP000533469">
    <property type="component" value="Unassembled WGS sequence"/>
</dbReference>
<dbReference type="EMBL" id="JACICD010000003">
    <property type="protein sequence ID" value="MBB3771158.1"/>
    <property type="molecule type" value="Genomic_DNA"/>
</dbReference>
<accession>A0A839Z942</accession>
<proteinExistence type="predicted"/>
<gene>
    <name evidence="2" type="ORF">FHS55_001757</name>
</gene>
<reference evidence="2 3" key="1">
    <citation type="submission" date="2020-08" db="EMBL/GenBank/DDBJ databases">
        <title>Genomic Encyclopedia of Type Strains, Phase IV (KMG-IV): sequencing the most valuable type-strain genomes for metagenomic binning, comparative biology and taxonomic classification.</title>
        <authorList>
            <person name="Goeker M."/>
        </authorList>
    </citation>
    <scope>NUCLEOTIDE SEQUENCE [LARGE SCALE GENOMIC DNA]</scope>
    <source>
        <strain evidence="2 3">DSM 5895</strain>
    </source>
</reference>
<evidence type="ECO:0000313" key="2">
    <source>
        <dbReference type="EMBL" id="MBB3771158.1"/>
    </source>
</evidence>
<evidence type="ECO:0000256" key="1">
    <source>
        <dbReference type="SAM" id="MobiDB-lite"/>
    </source>
</evidence>
<sequence length="316" mass="34359">MISIGTASYSTHTTIAPGRTPPEQLDECARLRAHAQFPEIARRTVAALESGYRRQFLLARLLNDRARITLAMLMLDMHFEPADAPGLTAGRLKDEAVRLGLCSPGRVAAVLALCRLRRLVEPALDSDRRRKRLNVTDRLLNLHRDRWRVMMNALAALAPEGAIGLARLDDRAFLAPYVAVLLRPFRRGWRLVHDAPVLESFIERDGGLAIAFALFEAAHTGEALTAAHLARAYRLSRSHVADILVKAAAAGLVTRCDSGPLGRSGGQMATPALVEGIETFVATVLAIQVIAVREAMAFSGDAQPARLEEPDADAAE</sequence>
<dbReference type="RefSeq" id="WP_246339995.1">
    <property type="nucleotide sequence ID" value="NZ_JACICD010000003.1"/>
</dbReference>
<organism evidence="2 3">
    <name type="scientific">Ancylobacter tetraedralis</name>
    <dbReference type="NCBI Taxonomy" id="217068"/>
    <lineage>
        <taxon>Bacteria</taxon>
        <taxon>Pseudomonadati</taxon>
        <taxon>Pseudomonadota</taxon>
        <taxon>Alphaproteobacteria</taxon>
        <taxon>Hyphomicrobiales</taxon>
        <taxon>Xanthobacteraceae</taxon>
        <taxon>Ancylobacter</taxon>
    </lineage>
</organism>